<dbReference type="EMBL" id="OZ021735">
    <property type="protein sequence ID" value="CAK9309772.1"/>
    <property type="molecule type" value="Genomic_DNA"/>
</dbReference>
<evidence type="ECO:0000313" key="2">
    <source>
        <dbReference type="Proteomes" id="UP001642487"/>
    </source>
</evidence>
<keyword evidence="2" id="KW-1185">Reference proteome</keyword>
<name>A0ABP0XTA0_9ROSI</name>
<accession>A0ABP0XTA0</accession>
<dbReference type="Proteomes" id="UP001642487">
    <property type="component" value="Chromosome 1"/>
</dbReference>
<protein>
    <submittedName>
        <fullName evidence="1">Uncharacterized protein</fullName>
    </submittedName>
</protein>
<evidence type="ECO:0000313" key="1">
    <source>
        <dbReference type="EMBL" id="CAK9309772.1"/>
    </source>
</evidence>
<reference evidence="1 2" key="1">
    <citation type="submission" date="2024-03" db="EMBL/GenBank/DDBJ databases">
        <authorList>
            <person name="Gkanogiannis A."/>
            <person name="Becerra Lopez-Lavalle L."/>
        </authorList>
    </citation>
    <scope>NUCLEOTIDE SEQUENCE [LARGE SCALE GENOMIC DNA]</scope>
</reference>
<proteinExistence type="predicted"/>
<organism evidence="1 2">
    <name type="scientific">Citrullus colocynthis</name>
    <name type="common">colocynth</name>
    <dbReference type="NCBI Taxonomy" id="252529"/>
    <lineage>
        <taxon>Eukaryota</taxon>
        <taxon>Viridiplantae</taxon>
        <taxon>Streptophyta</taxon>
        <taxon>Embryophyta</taxon>
        <taxon>Tracheophyta</taxon>
        <taxon>Spermatophyta</taxon>
        <taxon>Magnoliopsida</taxon>
        <taxon>eudicotyledons</taxon>
        <taxon>Gunneridae</taxon>
        <taxon>Pentapetalae</taxon>
        <taxon>rosids</taxon>
        <taxon>fabids</taxon>
        <taxon>Cucurbitales</taxon>
        <taxon>Cucurbitaceae</taxon>
        <taxon>Benincaseae</taxon>
        <taxon>Citrullus</taxon>
    </lineage>
</organism>
<sequence length="70" mass="7896">MGNPLNLFNDQLPYKIFIYSLFLKEFGKKKSNKLNLVTIESLGKERKIQGEYGVEFEGRGGHGCVCVAID</sequence>
<gene>
    <name evidence="1" type="ORF">CITCOLO1_LOCUS1368</name>
</gene>